<evidence type="ECO:0000313" key="3">
    <source>
        <dbReference type="Proteomes" id="UP000037035"/>
    </source>
</evidence>
<dbReference type="Pfam" id="PF09424">
    <property type="entry name" value="YqeY"/>
    <property type="match status" value="1"/>
</dbReference>
<dbReference type="GO" id="GO:0016884">
    <property type="term" value="F:carbon-nitrogen ligase activity, with glutamine as amido-N-donor"/>
    <property type="evidence" value="ECO:0007669"/>
    <property type="project" value="UniProtKB-UniRule"/>
</dbReference>
<comment type="subcellular location">
    <subcellularLocation>
        <location evidence="1">Mitochondrion</location>
    </subcellularLocation>
</comment>
<protein>
    <recommendedName>
        <fullName evidence="1">Altered inheritance of mitochondria protein 41</fullName>
    </recommendedName>
</protein>
<dbReference type="STRING" id="27349.A0A0L6UAX4"/>
<dbReference type="InterPro" id="IPR019004">
    <property type="entry name" value="YqeY/Aim41"/>
</dbReference>
<organism evidence="2 3">
    <name type="scientific">Puccinia sorghi</name>
    <dbReference type="NCBI Taxonomy" id="27349"/>
    <lineage>
        <taxon>Eukaryota</taxon>
        <taxon>Fungi</taxon>
        <taxon>Dikarya</taxon>
        <taxon>Basidiomycota</taxon>
        <taxon>Pucciniomycotina</taxon>
        <taxon>Pucciniomycetes</taxon>
        <taxon>Pucciniales</taxon>
        <taxon>Pucciniaceae</taxon>
        <taxon>Puccinia</taxon>
    </lineage>
</organism>
<dbReference type="InterPro" id="IPR042184">
    <property type="entry name" value="YqeY/Aim41_N"/>
</dbReference>
<evidence type="ECO:0000256" key="1">
    <source>
        <dbReference type="RuleBase" id="RU365099"/>
    </source>
</evidence>
<gene>
    <name evidence="1" type="primary">AIM41</name>
    <name evidence="2" type="ORF">VP01_867g4</name>
</gene>
<keyword evidence="3" id="KW-1185">Reference proteome</keyword>
<reference evidence="2 3" key="1">
    <citation type="submission" date="2015-08" db="EMBL/GenBank/DDBJ databases">
        <title>Next Generation Sequencing and Analysis of the Genome of Puccinia sorghi L Schw, the Causal Agent of Maize Common Rust.</title>
        <authorList>
            <person name="Rochi L."/>
            <person name="Burguener G."/>
            <person name="Darino M."/>
            <person name="Turjanski A."/>
            <person name="Kreff E."/>
            <person name="Dieguez M.J."/>
            <person name="Sacco F."/>
        </authorList>
    </citation>
    <scope>NUCLEOTIDE SEQUENCE [LARGE SCALE GENOMIC DNA]</scope>
    <source>
        <strain evidence="2 3">RO10H11247</strain>
    </source>
</reference>
<dbReference type="PANTHER" id="PTHR28055:SF1">
    <property type="entry name" value="ALTERED INHERITANCE OF MITOCHONDRIA PROTEIN 41, MITOCHONDRIAL"/>
    <property type="match status" value="1"/>
</dbReference>
<evidence type="ECO:0000313" key="2">
    <source>
        <dbReference type="EMBL" id="KNZ44930.1"/>
    </source>
</evidence>
<comment type="caution">
    <text evidence="2">The sequence shown here is derived from an EMBL/GenBank/DDBJ whole genome shotgun (WGS) entry which is preliminary data.</text>
</comment>
<dbReference type="InterPro" id="IPR003789">
    <property type="entry name" value="Asn/Gln_tRNA_amidoTrase-B-like"/>
</dbReference>
<dbReference type="GO" id="GO:0005739">
    <property type="term" value="C:mitochondrion"/>
    <property type="evidence" value="ECO:0007669"/>
    <property type="project" value="UniProtKB-SubCell"/>
</dbReference>
<dbReference type="Proteomes" id="UP000037035">
    <property type="component" value="Unassembled WGS sequence"/>
</dbReference>
<proteinExistence type="inferred from homology"/>
<dbReference type="PANTHER" id="PTHR28055">
    <property type="entry name" value="ALTERED INHERITANCE OF MITOCHONDRIA PROTEIN 41, MITOCHONDRIAL"/>
    <property type="match status" value="1"/>
</dbReference>
<dbReference type="SUPFAM" id="SSF89095">
    <property type="entry name" value="GatB/YqeY motif"/>
    <property type="match status" value="1"/>
</dbReference>
<dbReference type="Gene3D" id="1.10.1510.10">
    <property type="entry name" value="Uncharacterised protein YqeY/AIM41 PF09424, N-terminal domain"/>
    <property type="match status" value="1"/>
</dbReference>
<comment type="similarity">
    <text evidence="1">Belongs to the AIM41 family.</text>
</comment>
<dbReference type="OrthoDB" id="538640at2759"/>
<accession>A0A0L6UAX4</accession>
<keyword evidence="1" id="KW-0496">Mitochondrion</keyword>
<dbReference type="EMBL" id="LAVV01014248">
    <property type="protein sequence ID" value="KNZ44930.1"/>
    <property type="molecule type" value="Genomic_DNA"/>
</dbReference>
<name>A0A0L6UAX4_9BASI</name>
<dbReference type="AlphaFoldDB" id="A0A0L6UAX4"/>
<sequence length="228" mass="25672">MCLKTNRISVQLYLASRPLIRPARCSNFSTPLPYRSRAWAGKSSASRFLSSTSPHSDSAEGGPDELIVSLRADLKNSMKIKDVTQRDVIKSLLGDLQNSEHNKNRQSHEKVLNSAIRKRQEAAKIALESSPPRPELNQQNLQEVEILKKYLSFFSSSYHHTQNWDEETLLKTVHECAQQHLGLSVEDATLEERRNSLGRLIKSVKDKVDSAVDGKDVANAVRKVLRLS</sequence>
<dbReference type="VEuPathDB" id="FungiDB:VP01_867g4"/>